<dbReference type="InterPro" id="IPR005810">
    <property type="entry name" value="CoA_lig_alpha"/>
</dbReference>
<evidence type="ECO:0000256" key="2">
    <source>
        <dbReference type="ARBA" id="ARBA00022741"/>
    </source>
</evidence>
<dbReference type="GO" id="GO:0009361">
    <property type="term" value="C:succinate-CoA ligase complex (ADP-forming)"/>
    <property type="evidence" value="ECO:0007669"/>
    <property type="project" value="TreeGrafter"/>
</dbReference>
<name>A0A7Z2J960_9BURK</name>
<evidence type="ECO:0000313" key="5">
    <source>
        <dbReference type="EMBL" id="QGZ56407.1"/>
    </source>
</evidence>
<dbReference type="KEGG" id="pacp:FAZ97_15570"/>
<dbReference type="GO" id="GO:0000166">
    <property type="term" value="F:nucleotide binding"/>
    <property type="evidence" value="ECO:0007669"/>
    <property type="project" value="UniProtKB-KW"/>
</dbReference>
<dbReference type="PANTHER" id="PTHR11117">
    <property type="entry name" value="SUCCINYL-COA LIGASE SUBUNIT ALPHA"/>
    <property type="match status" value="1"/>
</dbReference>
<dbReference type="InterPro" id="IPR036291">
    <property type="entry name" value="NAD(P)-bd_dom_sf"/>
</dbReference>
<dbReference type="OrthoDB" id="9807196at2"/>
<reference evidence="5 6" key="1">
    <citation type="submission" date="2019-12" db="EMBL/GenBank/DDBJ databases">
        <title>Paraburkholderia acidiphila 7Q-K02 sp. nov and Paraburkholderia acidisoli DHF22 sp. nov., two strains isolated from forest soil.</title>
        <authorList>
            <person name="Gao Z."/>
            <person name="Qiu L."/>
        </authorList>
    </citation>
    <scope>NUCLEOTIDE SEQUENCE [LARGE SCALE GENOMIC DNA]</scope>
    <source>
        <strain evidence="5 6">7Q-K02</strain>
    </source>
</reference>
<dbReference type="GO" id="GO:0006099">
    <property type="term" value="P:tricarboxylic acid cycle"/>
    <property type="evidence" value="ECO:0007669"/>
    <property type="project" value="TreeGrafter"/>
</dbReference>
<dbReference type="SMART" id="SM00881">
    <property type="entry name" value="CoA_binding"/>
    <property type="match status" value="1"/>
</dbReference>
<dbReference type="PIRSF" id="PIRSF001553">
    <property type="entry name" value="SucCS_alpha"/>
    <property type="match status" value="1"/>
</dbReference>
<accession>A0A7Z2J960</accession>
<dbReference type="GO" id="GO:0004776">
    <property type="term" value="F:succinate-CoA ligase (GDP-forming) activity"/>
    <property type="evidence" value="ECO:0007669"/>
    <property type="project" value="TreeGrafter"/>
</dbReference>
<dbReference type="Proteomes" id="UP000434209">
    <property type="component" value="Chromosome 2"/>
</dbReference>
<dbReference type="GO" id="GO:0004775">
    <property type="term" value="F:succinate-CoA ligase (ADP-forming) activity"/>
    <property type="evidence" value="ECO:0007669"/>
    <property type="project" value="TreeGrafter"/>
</dbReference>
<dbReference type="InterPro" id="IPR003781">
    <property type="entry name" value="CoA-bd"/>
</dbReference>
<feature type="domain" description="CoA-binding" evidence="4">
    <location>
        <begin position="4"/>
        <end position="102"/>
    </location>
</feature>
<dbReference type="RefSeq" id="WP_158759371.1">
    <property type="nucleotide sequence ID" value="NZ_CP046910.1"/>
</dbReference>
<dbReference type="Gene3D" id="3.40.50.261">
    <property type="entry name" value="Succinyl-CoA synthetase domains"/>
    <property type="match status" value="1"/>
</dbReference>
<dbReference type="Gene3D" id="3.40.50.720">
    <property type="entry name" value="NAD(P)-binding Rossmann-like Domain"/>
    <property type="match status" value="1"/>
</dbReference>
<keyword evidence="6" id="KW-1185">Reference proteome</keyword>
<dbReference type="PANTHER" id="PTHR11117:SF2">
    <property type="entry name" value="SUCCINATE--COA LIGASE [ADP_GDP-FORMING] SUBUNIT ALPHA, MITOCHONDRIAL"/>
    <property type="match status" value="1"/>
</dbReference>
<dbReference type="AlphaFoldDB" id="A0A7Z2J960"/>
<dbReference type="InterPro" id="IPR032875">
    <property type="entry name" value="Succ_CoA_lig_flav_dom"/>
</dbReference>
<dbReference type="Pfam" id="PF02629">
    <property type="entry name" value="CoA_binding"/>
    <property type="match status" value="1"/>
</dbReference>
<evidence type="ECO:0000256" key="1">
    <source>
        <dbReference type="ARBA" id="ARBA00022598"/>
    </source>
</evidence>
<dbReference type="SUPFAM" id="SSF51735">
    <property type="entry name" value="NAD(P)-binding Rossmann-fold domains"/>
    <property type="match status" value="1"/>
</dbReference>
<organism evidence="5 6">
    <name type="scientific">Paraburkholderia acidiphila</name>
    <dbReference type="NCBI Taxonomy" id="2571747"/>
    <lineage>
        <taxon>Bacteria</taxon>
        <taxon>Pseudomonadati</taxon>
        <taxon>Pseudomonadota</taxon>
        <taxon>Betaproteobacteria</taxon>
        <taxon>Burkholderiales</taxon>
        <taxon>Burkholderiaceae</taxon>
        <taxon>Paraburkholderia</taxon>
    </lineage>
</organism>
<dbReference type="SUPFAM" id="SSF52210">
    <property type="entry name" value="Succinyl-CoA synthetase domains"/>
    <property type="match status" value="1"/>
</dbReference>
<evidence type="ECO:0000313" key="6">
    <source>
        <dbReference type="Proteomes" id="UP000434209"/>
    </source>
</evidence>
<dbReference type="EMBL" id="CP046910">
    <property type="protein sequence ID" value="QGZ56407.1"/>
    <property type="molecule type" value="Genomic_DNA"/>
</dbReference>
<dbReference type="Pfam" id="PF13607">
    <property type="entry name" value="Succ_CoA_lig"/>
    <property type="match status" value="1"/>
</dbReference>
<protein>
    <submittedName>
        <fullName evidence="5">Succinate--CoA ligase subunit alpha</fullName>
    </submittedName>
</protein>
<evidence type="ECO:0000259" key="4">
    <source>
        <dbReference type="SMART" id="SM00881"/>
    </source>
</evidence>
<sequence length="293" mass="30603">MSIIIDRTSAIVVHGAGSSMALHQSREMLEHGTNLIGIIDPDNISGHVLRGATLSLPNFKTAVESAAIDVALFFDPPDVVKYSVLAAIDAGIKTVVCLTEYVPVHDALTMRNAALDAGAMLIGPNSSGVLSPGVAKAGYFCDELCMPGNVGIVTKGGSIAYGILMEMKLQQLGVSTIVSVGPDRVKGADCAEILQHFEQDPATDVILLLGEVGGEDEENAARTIASAMRKPVVAHVAGKSLKVGQQIGHANAIVRKGTGGYESKVHALREAGAVVADEFKHIAPLLLEVLGRR</sequence>
<gene>
    <name evidence="5" type="ORF">FAZ97_15570</name>
</gene>
<dbReference type="InterPro" id="IPR016102">
    <property type="entry name" value="Succinyl-CoA_synth-like"/>
</dbReference>
<proteinExistence type="predicted"/>
<evidence type="ECO:0000256" key="3">
    <source>
        <dbReference type="PIRSR" id="PIRSR001553-1"/>
    </source>
</evidence>
<keyword evidence="2" id="KW-0547">Nucleotide-binding</keyword>
<feature type="active site" description="Tele-phosphohistidine intermediate" evidence="3">
    <location>
        <position position="249"/>
    </location>
</feature>
<keyword evidence="1 5" id="KW-0436">Ligase</keyword>
<dbReference type="PRINTS" id="PR01798">
    <property type="entry name" value="SCOASYNTHASE"/>
</dbReference>